<comment type="caution">
    <text evidence="2">The sequence shown here is derived from an EMBL/GenBank/DDBJ whole genome shotgun (WGS) entry which is preliminary data.</text>
</comment>
<organism evidence="2 3">
    <name type="scientific">Desmospora profundinema</name>
    <dbReference type="NCBI Taxonomy" id="1571184"/>
    <lineage>
        <taxon>Bacteria</taxon>
        <taxon>Bacillati</taxon>
        <taxon>Bacillota</taxon>
        <taxon>Bacilli</taxon>
        <taxon>Bacillales</taxon>
        <taxon>Thermoactinomycetaceae</taxon>
        <taxon>Desmospora</taxon>
    </lineage>
</organism>
<dbReference type="Proteomes" id="UP001185012">
    <property type="component" value="Unassembled WGS sequence"/>
</dbReference>
<gene>
    <name evidence="2" type="ORF">JOE21_003066</name>
</gene>
<feature type="transmembrane region" description="Helical" evidence="1">
    <location>
        <begin position="21"/>
        <end position="42"/>
    </location>
</feature>
<dbReference type="EMBL" id="JAVDQG010000007">
    <property type="protein sequence ID" value="MDR6227054.1"/>
    <property type="molecule type" value="Genomic_DNA"/>
</dbReference>
<name>A0ABU1ISZ5_9BACL</name>
<proteinExistence type="predicted"/>
<sequence>MKRKEINCSTRVYRLLATKKGNVTVTWATLPLFMIFLLFLVIEWCEMSMTIRRVP</sequence>
<keyword evidence="1" id="KW-0472">Membrane</keyword>
<keyword evidence="1" id="KW-0812">Transmembrane</keyword>
<keyword evidence="3" id="KW-1185">Reference proteome</keyword>
<evidence type="ECO:0000256" key="1">
    <source>
        <dbReference type="SAM" id="Phobius"/>
    </source>
</evidence>
<protein>
    <submittedName>
        <fullName evidence="2">Uncharacterized protein</fullName>
    </submittedName>
</protein>
<reference evidence="2 3" key="1">
    <citation type="submission" date="2023-07" db="EMBL/GenBank/DDBJ databases">
        <title>Genomic Encyclopedia of Type Strains, Phase IV (KMG-IV): sequencing the most valuable type-strain genomes for metagenomic binning, comparative biology and taxonomic classification.</title>
        <authorList>
            <person name="Goeker M."/>
        </authorList>
    </citation>
    <scope>NUCLEOTIDE SEQUENCE [LARGE SCALE GENOMIC DNA]</scope>
    <source>
        <strain evidence="2 3">DSM 45903</strain>
    </source>
</reference>
<evidence type="ECO:0000313" key="3">
    <source>
        <dbReference type="Proteomes" id="UP001185012"/>
    </source>
</evidence>
<accession>A0ABU1ISZ5</accession>
<keyword evidence="1" id="KW-1133">Transmembrane helix</keyword>
<evidence type="ECO:0000313" key="2">
    <source>
        <dbReference type="EMBL" id="MDR6227054.1"/>
    </source>
</evidence>